<sequence length="328" mass="37412">SEYESISDTIILWQNKLVYNDRGTMMENELKEIWRYLVPLISERDAFEKEFEKRKKSKENEKYLFKGFTRNFSGSNLFSYFSSTSPKATPKASPSSSPPKNTHAFGNFLTPPGTLHSTFFSPSTPSFSSLPSFLIGPANLQNVEDIRPLIIYLSQSSASIAKRSKEEDGHNEDDQSSFTIALLIPNSSENSKKMNDIEFYRSIHTCLSSRSEDLIKTLHEENERSKKLGTDIDKEYRYLLFNKTSLAVKSSLYPINTPSTLSKGLTITSEMAHSLCDLYEDLEKYPQMTEICTRSSSNFWVVGKRSDDYVLYVVVPKKEASIMEIEGY</sequence>
<reference evidence="1" key="1">
    <citation type="submission" date="2021-06" db="EMBL/GenBank/DDBJ databases">
        <authorList>
            <person name="Kallberg Y."/>
            <person name="Tangrot J."/>
            <person name="Rosling A."/>
        </authorList>
    </citation>
    <scope>NUCLEOTIDE SEQUENCE</scope>
    <source>
        <strain evidence="1">CL356</strain>
    </source>
</reference>
<accession>A0ACA9N9Y3</accession>
<gene>
    <name evidence="1" type="ORF">ACOLOM_LOCUS7863</name>
</gene>
<organism evidence="1 2">
    <name type="scientific">Acaulospora colombiana</name>
    <dbReference type="NCBI Taxonomy" id="27376"/>
    <lineage>
        <taxon>Eukaryota</taxon>
        <taxon>Fungi</taxon>
        <taxon>Fungi incertae sedis</taxon>
        <taxon>Mucoromycota</taxon>
        <taxon>Glomeromycotina</taxon>
        <taxon>Glomeromycetes</taxon>
        <taxon>Diversisporales</taxon>
        <taxon>Acaulosporaceae</taxon>
        <taxon>Acaulospora</taxon>
    </lineage>
</organism>
<comment type="caution">
    <text evidence="1">The sequence shown here is derived from an EMBL/GenBank/DDBJ whole genome shotgun (WGS) entry which is preliminary data.</text>
</comment>
<protein>
    <submittedName>
        <fullName evidence="1">9133_t:CDS:1</fullName>
    </submittedName>
</protein>
<dbReference type="EMBL" id="CAJVPT010019000">
    <property type="protein sequence ID" value="CAG8638474.1"/>
    <property type="molecule type" value="Genomic_DNA"/>
</dbReference>
<feature type="non-terminal residue" evidence="1">
    <location>
        <position position="1"/>
    </location>
</feature>
<dbReference type="Proteomes" id="UP000789525">
    <property type="component" value="Unassembled WGS sequence"/>
</dbReference>
<proteinExistence type="predicted"/>
<evidence type="ECO:0000313" key="1">
    <source>
        <dbReference type="EMBL" id="CAG8638474.1"/>
    </source>
</evidence>
<name>A0ACA9N9Y3_9GLOM</name>
<evidence type="ECO:0000313" key="2">
    <source>
        <dbReference type="Proteomes" id="UP000789525"/>
    </source>
</evidence>
<keyword evidence="2" id="KW-1185">Reference proteome</keyword>